<gene>
    <name evidence="2" type="ORF">H3309_13040</name>
</gene>
<evidence type="ECO:0008006" key="4">
    <source>
        <dbReference type="Google" id="ProtNLM"/>
    </source>
</evidence>
<dbReference type="Proteomes" id="UP000515292">
    <property type="component" value="Chromosome"/>
</dbReference>
<accession>A0A7G5IFY1</accession>
<dbReference type="EMBL" id="CP059851">
    <property type="protein sequence ID" value="QMW22273.1"/>
    <property type="molecule type" value="Genomic_DNA"/>
</dbReference>
<name>A0A7G5IFY1_9SPHN</name>
<protein>
    <recommendedName>
        <fullName evidence="4">DUF4345 domain-containing protein</fullName>
    </recommendedName>
</protein>
<feature type="transmembrane region" description="Helical" evidence="1">
    <location>
        <begin position="51"/>
        <end position="70"/>
    </location>
</feature>
<keyword evidence="1" id="KW-0812">Transmembrane</keyword>
<dbReference type="AlphaFoldDB" id="A0A7G5IFY1"/>
<evidence type="ECO:0000313" key="3">
    <source>
        <dbReference type="Proteomes" id="UP000515292"/>
    </source>
</evidence>
<dbReference type="RefSeq" id="WP_182295118.1">
    <property type="nucleotide sequence ID" value="NZ_CP059851.1"/>
</dbReference>
<proteinExistence type="predicted"/>
<keyword evidence="1" id="KW-1133">Transmembrane helix</keyword>
<evidence type="ECO:0000256" key="1">
    <source>
        <dbReference type="SAM" id="Phobius"/>
    </source>
</evidence>
<organism evidence="2 3">
    <name type="scientific">Sandaracinobacteroides saxicola</name>
    <dbReference type="NCBI Taxonomy" id="2759707"/>
    <lineage>
        <taxon>Bacteria</taxon>
        <taxon>Pseudomonadati</taxon>
        <taxon>Pseudomonadota</taxon>
        <taxon>Alphaproteobacteria</taxon>
        <taxon>Sphingomonadales</taxon>
        <taxon>Sphingosinicellaceae</taxon>
        <taxon>Sandaracinobacteroides</taxon>
    </lineage>
</organism>
<keyword evidence="3" id="KW-1185">Reference proteome</keyword>
<dbReference type="KEGG" id="sand:H3309_13040"/>
<reference evidence="2 3" key="1">
    <citation type="submission" date="2020-07" db="EMBL/GenBank/DDBJ databases">
        <title>Complete genome sequence for Sandaracinobacter sp. M6.</title>
        <authorList>
            <person name="Tang Y."/>
            <person name="Liu Q."/>
            <person name="Guo Z."/>
            <person name="Lei P."/>
            <person name="Huang B."/>
        </authorList>
    </citation>
    <scope>NUCLEOTIDE SEQUENCE [LARGE SCALE GENOMIC DNA]</scope>
    <source>
        <strain evidence="2 3">M6</strain>
    </source>
</reference>
<keyword evidence="1" id="KW-0472">Membrane</keyword>
<evidence type="ECO:0000313" key="2">
    <source>
        <dbReference type="EMBL" id="QMW22273.1"/>
    </source>
</evidence>
<sequence>MTLIARTVAALLALFCLGVGGYQLAAPLHFWFNTPGVVGTGGFNAHFIRDIGIIYVISGGLFLVGLFSAAQRPLAFGTATAWLAGHALFHGAEVAVGICGVEAIPRDFPGVTLPALLAAAVTLHSLRRPA</sequence>